<evidence type="ECO:0000259" key="3">
    <source>
        <dbReference type="PROSITE" id="PS50977"/>
    </source>
</evidence>
<evidence type="ECO:0000256" key="2">
    <source>
        <dbReference type="PROSITE-ProRule" id="PRU00335"/>
    </source>
</evidence>
<gene>
    <name evidence="4" type="ORF">ORI27_06675</name>
</gene>
<reference evidence="4 5" key="1">
    <citation type="submission" date="2022-11" db="EMBL/GenBank/DDBJ databases">
        <title>Mycobacterium sp. nov.</title>
        <authorList>
            <person name="Papic B."/>
            <person name="Spicic S."/>
            <person name="Duvnjak S."/>
        </authorList>
    </citation>
    <scope>NUCLEOTIDE SEQUENCE [LARGE SCALE GENOMIC DNA]</scope>
    <source>
        <strain evidence="4 5">CVI_P4</strain>
    </source>
</reference>
<dbReference type="InterPro" id="IPR050109">
    <property type="entry name" value="HTH-type_TetR-like_transc_reg"/>
</dbReference>
<dbReference type="PANTHER" id="PTHR30055">
    <property type="entry name" value="HTH-TYPE TRANSCRIPTIONAL REGULATOR RUTR"/>
    <property type="match status" value="1"/>
</dbReference>
<evidence type="ECO:0000313" key="4">
    <source>
        <dbReference type="EMBL" id="MCX2936374.1"/>
    </source>
</evidence>
<evidence type="ECO:0000256" key="1">
    <source>
        <dbReference type="ARBA" id="ARBA00023125"/>
    </source>
</evidence>
<dbReference type="PRINTS" id="PR00455">
    <property type="entry name" value="HTHTETR"/>
</dbReference>
<dbReference type="Gene3D" id="1.10.357.10">
    <property type="entry name" value="Tetracycline Repressor, domain 2"/>
    <property type="match status" value="1"/>
</dbReference>
<dbReference type="InterPro" id="IPR001647">
    <property type="entry name" value="HTH_TetR"/>
</dbReference>
<dbReference type="InterPro" id="IPR009057">
    <property type="entry name" value="Homeodomain-like_sf"/>
</dbReference>
<dbReference type="SUPFAM" id="SSF46689">
    <property type="entry name" value="Homeodomain-like"/>
    <property type="match status" value="1"/>
</dbReference>
<dbReference type="EMBL" id="JAPJDO010000004">
    <property type="protein sequence ID" value="MCX2936374.1"/>
    <property type="molecule type" value="Genomic_DNA"/>
</dbReference>
<dbReference type="Gene3D" id="1.10.10.60">
    <property type="entry name" value="Homeodomain-like"/>
    <property type="match status" value="1"/>
</dbReference>
<accession>A0ABT3SA55</accession>
<feature type="DNA-binding region" description="H-T-H motif" evidence="2">
    <location>
        <begin position="32"/>
        <end position="51"/>
    </location>
</feature>
<name>A0ABT3SA55_9MYCO</name>
<keyword evidence="5" id="KW-1185">Reference proteome</keyword>
<proteinExistence type="predicted"/>
<dbReference type="Pfam" id="PF00440">
    <property type="entry name" value="TetR_N"/>
    <property type="match status" value="1"/>
</dbReference>
<dbReference type="Proteomes" id="UP001300745">
    <property type="component" value="Unassembled WGS sequence"/>
</dbReference>
<dbReference type="PROSITE" id="PS50977">
    <property type="entry name" value="HTH_TETR_2"/>
    <property type="match status" value="1"/>
</dbReference>
<sequence>MKATVSVRGRGRQLLLAAARDIFAERGYKGTSTRDIAERAGVTEVMIFRHFGTKATLFQEAVVAPFTSFIQQYMADYRGREHGVRSPYEEGLDLYTGLFEVLHGEREVLLALMAARQFDDLPTAAASQVDEAFADVLTLIEEVVGTESVERGFSGFDLGPTVRAMFAMVLSLALHGDWMGLQKDAAYRQVIEAMTTLTVRGLQVPEG</sequence>
<dbReference type="RefSeq" id="WP_265995890.1">
    <property type="nucleotide sequence ID" value="NZ_JAPJDN010000004.1"/>
</dbReference>
<keyword evidence="1 2" id="KW-0238">DNA-binding</keyword>
<dbReference type="PANTHER" id="PTHR30055:SF153">
    <property type="entry name" value="HTH-TYPE TRANSCRIPTIONAL REPRESSOR RV3405C"/>
    <property type="match status" value="1"/>
</dbReference>
<organism evidence="4 5">
    <name type="scientific">Mycobacterium pinniadriaticum</name>
    <dbReference type="NCBI Taxonomy" id="2994102"/>
    <lineage>
        <taxon>Bacteria</taxon>
        <taxon>Bacillati</taxon>
        <taxon>Actinomycetota</taxon>
        <taxon>Actinomycetes</taxon>
        <taxon>Mycobacteriales</taxon>
        <taxon>Mycobacteriaceae</taxon>
        <taxon>Mycobacterium</taxon>
    </lineage>
</organism>
<evidence type="ECO:0000313" key="5">
    <source>
        <dbReference type="Proteomes" id="UP001300745"/>
    </source>
</evidence>
<comment type="caution">
    <text evidence="4">The sequence shown here is derived from an EMBL/GenBank/DDBJ whole genome shotgun (WGS) entry which is preliminary data.</text>
</comment>
<protein>
    <submittedName>
        <fullName evidence="4">Helix-turn-helix domain containing protein</fullName>
    </submittedName>
</protein>
<feature type="domain" description="HTH tetR-type" evidence="3">
    <location>
        <begin position="9"/>
        <end position="69"/>
    </location>
</feature>